<dbReference type="GO" id="GO:0003677">
    <property type="term" value="F:DNA binding"/>
    <property type="evidence" value="ECO:0007669"/>
    <property type="project" value="InterPro"/>
</dbReference>
<dbReference type="EMBL" id="HG001843">
    <property type="protein sequence ID" value="CDF77538.1"/>
    <property type="molecule type" value="Genomic_DNA"/>
</dbReference>
<dbReference type="Gramene" id="CDF77538">
    <property type="protein sequence ID" value="CDF77538"/>
    <property type="gene ID" value="CHC_T00005396001"/>
</dbReference>
<dbReference type="GO" id="GO:0030527">
    <property type="term" value="F:structural constituent of chromatin"/>
    <property type="evidence" value="ECO:0007669"/>
    <property type="project" value="InterPro"/>
</dbReference>
<gene>
    <name evidence="2" type="ORF">CHC_T00005396001</name>
</gene>
<dbReference type="GO" id="GO:0000786">
    <property type="term" value="C:nucleosome"/>
    <property type="evidence" value="ECO:0007669"/>
    <property type="project" value="InterPro"/>
</dbReference>
<organism evidence="2 3">
    <name type="scientific">Chondrus crispus</name>
    <name type="common">Carrageen Irish moss</name>
    <name type="synonym">Polymorpha crispa</name>
    <dbReference type="NCBI Taxonomy" id="2769"/>
    <lineage>
        <taxon>Eukaryota</taxon>
        <taxon>Rhodophyta</taxon>
        <taxon>Florideophyceae</taxon>
        <taxon>Rhodymeniophycidae</taxon>
        <taxon>Gigartinales</taxon>
        <taxon>Gigartinaceae</taxon>
        <taxon>Chondrus</taxon>
    </lineage>
</organism>
<accession>S0F3W4</accession>
<dbReference type="RefSeq" id="XP_005717322.1">
    <property type="nucleotide sequence ID" value="XM_005717265.1"/>
</dbReference>
<dbReference type="PROSITE" id="PS00322">
    <property type="entry name" value="HISTONE_H3_1"/>
    <property type="match status" value="1"/>
</dbReference>
<dbReference type="InterPro" id="IPR000164">
    <property type="entry name" value="Histone_H3/CENP-A"/>
</dbReference>
<name>S0F3W4_CHOCR</name>
<evidence type="ECO:0000313" key="2">
    <source>
        <dbReference type="EMBL" id="CDF77538.1"/>
    </source>
</evidence>
<keyword evidence="3" id="KW-1185">Reference proteome</keyword>
<feature type="region of interest" description="Disordered" evidence="1">
    <location>
        <begin position="1"/>
        <end position="31"/>
    </location>
</feature>
<proteinExistence type="predicted"/>
<dbReference type="KEGG" id="ccp:CHC_T00005396001"/>
<evidence type="ECO:0000256" key="1">
    <source>
        <dbReference type="SAM" id="MobiDB-lite"/>
    </source>
</evidence>
<dbReference type="GeneID" id="17325034"/>
<dbReference type="PRINTS" id="PR00622">
    <property type="entry name" value="HISTONEH3"/>
</dbReference>
<sequence>MEKTKQTARLSTGGKAPRKQLASKAARISRADQDAQETMMWKLSNQKDIKKLFKTTGGSHRYPYHVWVLLQLRKYDLDWHEMFRRFGLQIPVHLDARGDRGVLIDEPSRVGLTESLDDHRTYDRVGMKAWDIESICFEDGKYVAVSQQDKSKHVILLYTLQVCSGARTFEHVITDEKFYVNGHDRISAYVLVDAWCQNHPGRWLAMSVSGARPASSSASLFHLPRLRGTPYQDNTNLCIPAAICNSVHLYGAPRLASNYWGHFKDNAALFGRHDRLPRRIRNLRDANKHPKQNEVVLKHLFGTIPTLDRLLSIWS</sequence>
<evidence type="ECO:0000313" key="3">
    <source>
        <dbReference type="Proteomes" id="UP000012073"/>
    </source>
</evidence>
<protein>
    <submittedName>
        <fullName evidence="2">Uncharacterized protein</fullName>
    </submittedName>
</protein>
<reference evidence="3" key="1">
    <citation type="journal article" date="2013" name="Proc. Natl. Acad. Sci. U.S.A.">
        <title>Genome structure and metabolic features in the red seaweed Chondrus crispus shed light on evolution of the Archaeplastida.</title>
        <authorList>
            <person name="Collen J."/>
            <person name="Porcel B."/>
            <person name="Carre W."/>
            <person name="Ball S.G."/>
            <person name="Chaparro C."/>
            <person name="Tonon T."/>
            <person name="Barbeyron T."/>
            <person name="Michel G."/>
            <person name="Noel B."/>
            <person name="Valentin K."/>
            <person name="Elias M."/>
            <person name="Artiguenave F."/>
            <person name="Arun A."/>
            <person name="Aury J.M."/>
            <person name="Barbosa-Neto J.F."/>
            <person name="Bothwell J.H."/>
            <person name="Bouget F.Y."/>
            <person name="Brillet L."/>
            <person name="Cabello-Hurtado F."/>
            <person name="Capella-Gutierrez S."/>
            <person name="Charrier B."/>
            <person name="Cladiere L."/>
            <person name="Cock J.M."/>
            <person name="Coelho S.M."/>
            <person name="Colleoni C."/>
            <person name="Czjzek M."/>
            <person name="Da Silva C."/>
            <person name="Delage L."/>
            <person name="Denoeud F."/>
            <person name="Deschamps P."/>
            <person name="Dittami S.M."/>
            <person name="Gabaldon T."/>
            <person name="Gachon C.M."/>
            <person name="Groisillier A."/>
            <person name="Herve C."/>
            <person name="Jabbari K."/>
            <person name="Katinka M."/>
            <person name="Kloareg B."/>
            <person name="Kowalczyk N."/>
            <person name="Labadie K."/>
            <person name="Leblanc C."/>
            <person name="Lopez P.J."/>
            <person name="McLachlan D.H."/>
            <person name="Meslet-Cladiere L."/>
            <person name="Moustafa A."/>
            <person name="Nehr Z."/>
            <person name="Nyvall Collen P."/>
            <person name="Panaud O."/>
            <person name="Partensky F."/>
            <person name="Poulain J."/>
            <person name="Rensing S.A."/>
            <person name="Rousvoal S."/>
            <person name="Samson G."/>
            <person name="Symeonidi A."/>
            <person name="Weissenbach J."/>
            <person name="Zambounis A."/>
            <person name="Wincker P."/>
            <person name="Boyen C."/>
        </authorList>
    </citation>
    <scope>NUCLEOTIDE SEQUENCE [LARGE SCALE GENOMIC DNA]</scope>
    <source>
        <strain evidence="3">cv. Stackhouse</strain>
    </source>
</reference>
<dbReference type="AlphaFoldDB" id="S0F3W4"/>
<dbReference type="PhylomeDB" id="S0F3W4"/>
<dbReference type="Proteomes" id="UP000012073">
    <property type="component" value="Unassembled WGS sequence"/>
</dbReference>